<name>A2CAF5_PROM3</name>
<dbReference type="CDD" id="cd07034">
    <property type="entry name" value="TPP_PYR_PFOR_IOR-alpha_like"/>
    <property type="match status" value="1"/>
</dbReference>
<dbReference type="RefSeq" id="WP_011826353.1">
    <property type="nucleotide sequence ID" value="NC_008820.1"/>
</dbReference>
<dbReference type="InterPro" id="IPR002880">
    <property type="entry name" value="Pyrv_Fd/Flavodoxin_OxRdtase_N"/>
</dbReference>
<dbReference type="GO" id="GO:0046872">
    <property type="term" value="F:metal ion binding"/>
    <property type="evidence" value="ECO:0007669"/>
    <property type="project" value="UniProtKB-KW"/>
</dbReference>
<dbReference type="InterPro" id="IPR029061">
    <property type="entry name" value="THDP-binding"/>
</dbReference>
<dbReference type="InterPro" id="IPR033412">
    <property type="entry name" value="PFOR_II"/>
</dbReference>
<proteinExistence type="inferred from homology"/>
<keyword evidence="9" id="KW-0535">Nitrogen fixation</keyword>
<feature type="domain" description="4Fe-4S ferredoxin-type" evidence="11">
    <location>
        <begin position="933"/>
        <end position="964"/>
    </location>
</feature>
<keyword evidence="6" id="KW-0560">Oxidoreductase</keyword>
<dbReference type="Pfam" id="PF02775">
    <property type="entry name" value="TPP_enzyme_C"/>
    <property type="match status" value="1"/>
</dbReference>
<dbReference type="Pfam" id="PF01855">
    <property type="entry name" value="POR_N"/>
    <property type="match status" value="1"/>
</dbReference>
<dbReference type="Pfam" id="PF17147">
    <property type="entry name" value="PFOR_II"/>
    <property type="match status" value="1"/>
</dbReference>
<dbReference type="InterPro" id="IPR017896">
    <property type="entry name" value="4Fe4S_Fe-S-bd"/>
</dbReference>
<evidence type="ECO:0000256" key="8">
    <source>
        <dbReference type="ARBA" id="ARBA00023014"/>
    </source>
</evidence>
<keyword evidence="7" id="KW-0408">Iron</keyword>
<evidence type="ECO:0000256" key="4">
    <source>
        <dbReference type="ARBA" id="ARBA00022723"/>
    </source>
</evidence>
<dbReference type="Proteomes" id="UP000002274">
    <property type="component" value="Chromosome"/>
</dbReference>
<dbReference type="HOGENOM" id="CLU_242773_0_0_3"/>
<comment type="similarity">
    <text evidence="1">Belongs to the pyruvate:ferredoxin/flavodoxin oxidoreductase family.</text>
</comment>
<evidence type="ECO:0000256" key="10">
    <source>
        <dbReference type="ARBA" id="ARBA00048963"/>
    </source>
</evidence>
<dbReference type="KEGG" id="pmf:P9303_17211"/>
<dbReference type="EMBL" id="CP000554">
    <property type="protein sequence ID" value="ABM78465.1"/>
    <property type="molecule type" value="Genomic_DNA"/>
</dbReference>
<feature type="domain" description="4Fe-4S ferredoxin-type" evidence="11">
    <location>
        <begin position="802"/>
        <end position="831"/>
    </location>
</feature>
<dbReference type="SUPFAM" id="SSF52922">
    <property type="entry name" value="TK C-terminal domain-like"/>
    <property type="match status" value="1"/>
</dbReference>
<keyword evidence="4" id="KW-0479">Metal-binding</keyword>
<evidence type="ECO:0000259" key="11">
    <source>
        <dbReference type="PROSITE" id="PS51379"/>
    </source>
</evidence>
<dbReference type="Gene3D" id="3.40.50.970">
    <property type="match status" value="2"/>
</dbReference>
<dbReference type="InterPro" id="IPR002869">
    <property type="entry name" value="Pyrv_flavodox_OxRed_cen"/>
</dbReference>
<sequence length="1578" mass="175260">MSDQTVEQEMTPAVLGGDNPKYPGVPVTCNGNHLVTKWVETRITEGGVYYPITPSTEGGEIYQQSFAEGALDVWGNQKLSVEAEGEHAAQGGATAVAMTGKRTVNFTSGQGIVYAMEQYYHAPGKLSTMVLEVGARALTKHALNVHCGHDDFNAALDTGWTMLIARDAQQAADQAIILRKCNELALNPGMNIQDGMLTTHSERTYRAPEADLLREYLGAPDDQIDCPTQAQRELFGVRRRRVPEMLDLKNPVLLGPVQNQEHHMNGVIARRDNFNEPILEFLEQCYREFSQLTGRNYGLIQEYKTEEADTVFISLGCAAENIEAACDYLSEHRNAKVGSIHINVLRPFPEAALINALRGKKNVIILERTDEGLAGDNPLGRDIRTALSKGQESTQYGGMMPAITLEQTPRIFRGSYGLGSRDFRPEHIIGAFEYATGEIARKDGKSAADGETYFTLGIDHPYSVVSKETPSLLPNGAIAVRFHSIGGWGMITTGKNLGEIIGKFGQMISERDPTYDQHGQLEEKLFIMANPKYGSEKKGAPTNYFLTVAAEKIQVNCELNHVDVVLCCDPKAFTHTNPLAGLNKGGCLVWESSEPASEAWERIPSKYREFIKDNGIRVFILPGFDIAREATTRTDLQLRMQGNSFLGAFFKVSTFLQDHEISEAAYKEVVRNQYQKKFGRFGDAVVESNMKVMAGGFERVEEIAYGKNKDVDTSSMRNPMLAPKDSALIEIPATAGCAASGCSSCAMPDGQANRSPFQTLQKFDSEFRNDLGYHQPSGAFASLSVMGPASGATQSKYVARRETPIYIAENCTQCMECIAACPDTALPNTAQDVSTILVTAIRNYVVDENASKQLLKEVPGLDQRCHEKMNDNVASKTKQPFKTILSNELDELTSIDQASRKQLIDIVDKLPLAYNNTPSIYKSLEKKIPGSGGIFSIFVSDLCKGCGECVQVCGEHDALRMKQDTPELNADLTTAQVFSRLLPDTSQKFLGQYQSESPESSLESALRKHLMVRSNYESLVSGDGACAGCGEKSVLRAAASITEAYMRPIYHQKAERLRKKAQLLEKCGVTRLATLKTQNDDEYSWFKRSVAHAVMGLGGENQDDTTLRLNRFGEITDQEIITALVTVLNQDAFNHCDLQAVDGRMANGMCTMYMGAHTGCNTVYGSTPPSNPHPYPWMNSLFQDGATISWLIGESAVLNHARRSVTPERLATALLDRDINVCSEREYFELTHLDDSLMTDQEIRELPKVWAIGGDGAMGDIGFQNVSKVVLQNRPNVKLLMLDTQVYSNTGGQNSDSSNMLGGYDMNQFGVASQGKLVEKKSVAEAFTSGHGSPFIAQVSMANSGKMYKAMLDGLEYRGTAFFQCYTSCQPEHGIGDDMSAYQARMIRDSRGMPEFIYNPRAGETIQETFELKGNPSINRDWRAAKYQSDGKPYNLTVAHWALTEARFRRHLKEIPEAQVDEFIHIDNMLTLIRQQDVIYRNVFNENHHAYVPDWGVYFKAEINGKFKYYAVSRQMVLFHVERRKSWRMMQSRAGLHNEDYAAQKIILQKLDSGEFTRDDLISRGRELMNEQIKQAIH</sequence>
<dbReference type="PROSITE" id="PS00198">
    <property type="entry name" value="4FE4S_FER_1"/>
    <property type="match status" value="2"/>
</dbReference>
<protein>
    <submittedName>
        <fullName evidence="12">Putative oxidoreductase, Fe-S subunit</fullName>
    </submittedName>
</protein>
<dbReference type="SUPFAM" id="SSF54862">
    <property type="entry name" value="4Fe-4S ferredoxins"/>
    <property type="match status" value="1"/>
</dbReference>
<dbReference type="PROSITE" id="PS51379">
    <property type="entry name" value="4FE4S_FER_2"/>
    <property type="match status" value="2"/>
</dbReference>
<evidence type="ECO:0000256" key="7">
    <source>
        <dbReference type="ARBA" id="ARBA00023004"/>
    </source>
</evidence>
<dbReference type="SUPFAM" id="SSF52518">
    <property type="entry name" value="Thiamin diphosphate-binding fold (THDP-binding)"/>
    <property type="match status" value="2"/>
</dbReference>
<accession>A2CAF5</accession>
<dbReference type="Pfam" id="PF01558">
    <property type="entry name" value="POR"/>
    <property type="match status" value="1"/>
</dbReference>
<dbReference type="GO" id="GO:0006979">
    <property type="term" value="P:response to oxidative stress"/>
    <property type="evidence" value="ECO:0007669"/>
    <property type="project" value="TreeGrafter"/>
</dbReference>
<keyword evidence="8" id="KW-0411">Iron-sulfur</keyword>
<dbReference type="GO" id="GO:0016903">
    <property type="term" value="F:oxidoreductase activity, acting on the aldehyde or oxo group of donors"/>
    <property type="evidence" value="ECO:0007669"/>
    <property type="project" value="InterPro"/>
</dbReference>
<evidence type="ECO:0000256" key="3">
    <source>
        <dbReference type="ARBA" id="ARBA00022485"/>
    </source>
</evidence>
<dbReference type="PANTHER" id="PTHR32154:SF0">
    <property type="entry name" value="PYRUVATE-FLAVODOXIN OXIDOREDUCTASE-RELATED"/>
    <property type="match status" value="1"/>
</dbReference>
<dbReference type="InterPro" id="IPR017900">
    <property type="entry name" value="4Fe4S_Fe_S_CS"/>
</dbReference>
<comment type="catalytic activity">
    <reaction evidence="10">
        <text>oxidized [flavodoxin] + pyruvate + CoA + 2 H(+) = reduced [flavodoxin] + acetyl-CoA + CO2</text>
        <dbReference type="Rhea" id="RHEA:44140"/>
        <dbReference type="Rhea" id="RHEA-COMP:10622"/>
        <dbReference type="Rhea" id="RHEA-COMP:10623"/>
        <dbReference type="ChEBI" id="CHEBI:15361"/>
        <dbReference type="ChEBI" id="CHEBI:15378"/>
        <dbReference type="ChEBI" id="CHEBI:16526"/>
        <dbReference type="ChEBI" id="CHEBI:57287"/>
        <dbReference type="ChEBI" id="CHEBI:57288"/>
        <dbReference type="ChEBI" id="CHEBI:57618"/>
        <dbReference type="ChEBI" id="CHEBI:58210"/>
    </reaction>
</comment>
<dbReference type="PANTHER" id="PTHR32154">
    <property type="entry name" value="PYRUVATE-FLAVODOXIN OXIDOREDUCTASE-RELATED"/>
    <property type="match status" value="1"/>
</dbReference>
<dbReference type="Gene3D" id="3.40.920.10">
    <property type="entry name" value="Pyruvate-ferredoxin oxidoreductase, PFOR, domain III"/>
    <property type="match status" value="1"/>
</dbReference>
<organism evidence="12 13">
    <name type="scientific">Prochlorococcus marinus (strain MIT 9303)</name>
    <dbReference type="NCBI Taxonomy" id="59922"/>
    <lineage>
        <taxon>Bacteria</taxon>
        <taxon>Bacillati</taxon>
        <taxon>Cyanobacteriota</taxon>
        <taxon>Cyanophyceae</taxon>
        <taxon>Synechococcales</taxon>
        <taxon>Prochlorococcaceae</taxon>
        <taxon>Prochlorococcus</taxon>
    </lineage>
</organism>
<evidence type="ECO:0000313" key="12">
    <source>
        <dbReference type="EMBL" id="ABM78465.1"/>
    </source>
</evidence>
<dbReference type="GO" id="GO:0051539">
    <property type="term" value="F:4 iron, 4 sulfur cluster binding"/>
    <property type="evidence" value="ECO:0007669"/>
    <property type="project" value="UniProtKB-KW"/>
</dbReference>
<dbReference type="Gene3D" id="3.40.50.920">
    <property type="match status" value="1"/>
</dbReference>
<evidence type="ECO:0000256" key="6">
    <source>
        <dbReference type="ARBA" id="ARBA00023002"/>
    </source>
</evidence>
<keyword evidence="5" id="KW-0249">Electron transport</keyword>
<reference evidence="12 13" key="1">
    <citation type="journal article" date="2007" name="PLoS Genet.">
        <title>Patterns and implications of gene gain and loss in the evolution of Prochlorococcus.</title>
        <authorList>
            <person name="Kettler G.C."/>
            <person name="Martiny A.C."/>
            <person name="Huang K."/>
            <person name="Zucker J."/>
            <person name="Coleman M.L."/>
            <person name="Rodrigue S."/>
            <person name="Chen F."/>
            <person name="Lapidus A."/>
            <person name="Ferriera S."/>
            <person name="Johnson J."/>
            <person name="Steglich C."/>
            <person name="Church G.M."/>
            <person name="Richardson P."/>
            <person name="Chisholm S.W."/>
        </authorList>
    </citation>
    <scope>NUCLEOTIDE SEQUENCE [LARGE SCALE GENOMIC DNA]</scope>
    <source>
        <strain evidence="12 13">MIT 9303</strain>
    </source>
</reference>
<keyword evidence="2" id="KW-0813">Transport</keyword>
<keyword evidence="3" id="KW-0004">4Fe-4S</keyword>
<dbReference type="InterPro" id="IPR050722">
    <property type="entry name" value="Pyruvate:ferred/Flavod_OxRd"/>
</dbReference>
<dbReference type="BioCyc" id="PMAR59922:G1G80-1491-MONOMER"/>
<evidence type="ECO:0000256" key="9">
    <source>
        <dbReference type="ARBA" id="ARBA00023231"/>
    </source>
</evidence>
<dbReference type="InterPro" id="IPR009014">
    <property type="entry name" value="Transketo_C/PFOR_II"/>
</dbReference>
<dbReference type="InterPro" id="IPR019752">
    <property type="entry name" value="Pyrv/ketoisovalerate_OxRed_cat"/>
</dbReference>
<evidence type="ECO:0000256" key="5">
    <source>
        <dbReference type="ARBA" id="ARBA00022982"/>
    </source>
</evidence>
<evidence type="ECO:0000256" key="2">
    <source>
        <dbReference type="ARBA" id="ARBA00022448"/>
    </source>
</evidence>
<dbReference type="SUPFAM" id="SSF53323">
    <property type="entry name" value="Pyruvate-ferredoxin oxidoreductase, PFOR, domain III"/>
    <property type="match status" value="1"/>
</dbReference>
<dbReference type="InterPro" id="IPR011766">
    <property type="entry name" value="TPP_enzyme_TPP-bd"/>
</dbReference>
<dbReference type="GO" id="GO:0030976">
    <property type="term" value="F:thiamine pyrophosphate binding"/>
    <property type="evidence" value="ECO:0007669"/>
    <property type="project" value="InterPro"/>
</dbReference>
<evidence type="ECO:0000256" key="1">
    <source>
        <dbReference type="ARBA" id="ARBA00009032"/>
    </source>
</evidence>
<gene>
    <name evidence="12" type="ordered locus">P9303_17211</name>
</gene>
<evidence type="ECO:0000313" key="13">
    <source>
        <dbReference type="Proteomes" id="UP000002274"/>
    </source>
</evidence>
<dbReference type="STRING" id="59922.P9303_17211"/>